<dbReference type="PANTHER" id="PTHR43201:SF5">
    <property type="entry name" value="MEDIUM-CHAIN ACYL-COA LIGASE ACSF2, MITOCHONDRIAL"/>
    <property type="match status" value="1"/>
</dbReference>
<dbReference type="GO" id="GO:0006631">
    <property type="term" value="P:fatty acid metabolic process"/>
    <property type="evidence" value="ECO:0007669"/>
    <property type="project" value="TreeGrafter"/>
</dbReference>
<sequence>MRHHDGANERQCHDLATLGALLDRRAAEHPDRDALAFPTATISYAELAARADMVARGLLALGVQAGETVGVLLPNCPDSIAVLFGAMKVGAVPVPVSTRFRDYELTEVISHSRMRILFTDTALLHTLTATTQAVLPPRQIVVLGAAESAPDVLSEAGFHAAADRIGSTSVRRRQELVQLHDTAMVLYTSGTSASPKGAMISHEAFGRAAASTVDSRLFLTGQDRVWNALPLFHVGGITFTIACIYAGCCCCHVGLFRPDTALDHLEAQRCTVALPGFETIWLPVLNQPDFVRRDLSALRLVLAVGVPERLRDMARRLPHVVQVSCFGMTESTGFLALNHPSDTFEQRMTTGGHPLPGMQCRVVDPQTGHDVAPGTEGELLLRGPNCFTGYLHDPEFTARCFDNDGWFHTGDVAVMDDDGRVTFVSRLKDMLKVGGENVSAAEVEGFLLRHPAVHIAAVVAAPDDYYVEVPAAYLELKPGAAATEQEIVDFCLGNIATYRVPRYVRFVDEWPMSGTKIKKYMLRERIREELREKGITRAPKLLPTQEIPG</sequence>
<dbReference type="Proteomes" id="UP000273307">
    <property type="component" value="Unassembled WGS sequence"/>
</dbReference>
<keyword evidence="6" id="KW-1185">Reference proteome</keyword>
<dbReference type="RefSeq" id="WP_122443246.1">
    <property type="nucleotide sequence ID" value="NZ_UPHP01000080.1"/>
</dbReference>
<evidence type="ECO:0000256" key="1">
    <source>
        <dbReference type="ARBA" id="ARBA00006432"/>
    </source>
</evidence>
<dbReference type="SUPFAM" id="SSF56801">
    <property type="entry name" value="Acetyl-CoA synthetase-like"/>
    <property type="match status" value="1"/>
</dbReference>
<reference evidence="5 6" key="1">
    <citation type="submission" date="2018-09" db="EMBL/GenBank/DDBJ databases">
        <authorList>
            <person name="Tagini F."/>
        </authorList>
    </citation>
    <scope>NUCLEOTIDE SEQUENCE [LARGE SCALE GENOMIC DNA]</scope>
    <source>
        <strain evidence="5 6">MK136</strain>
    </source>
</reference>
<keyword evidence="2 5" id="KW-0436">Ligase</keyword>
<organism evidence="5 6">
    <name type="scientific">Mycobacterium attenuatum</name>
    <dbReference type="NCBI Taxonomy" id="2341086"/>
    <lineage>
        <taxon>Bacteria</taxon>
        <taxon>Bacillati</taxon>
        <taxon>Actinomycetota</taxon>
        <taxon>Actinomycetes</taxon>
        <taxon>Mycobacteriales</taxon>
        <taxon>Mycobacteriaceae</taxon>
        <taxon>Mycobacterium</taxon>
    </lineage>
</organism>
<gene>
    <name evidence="5" type="primary">fadK_2</name>
    <name evidence="5" type="ORF">LAUMK136_03195</name>
</gene>
<evidence type="ECO:0000259" key="4">
    <source>
        <dbReference type="Pfam" id="PF13193"/>
    </source>
</evidence>
<protein>
    <submittedName>
        <fullName evidence="5">Short-chain-fatty-acid--CoA ligase</fullName>
        <ecNumber evidence="5">6.2.1.-</ecNumber>
    </submittedName>
</protein>
<dbReference type="GO" id="GO:0031956">
    <property type="term" value="F:medium-chain fatty acid-CoA ligase activity"/>
    <property type="evidence" value="ECO:0007669"/>
    <property type="project" value="TreeGrafter"/>
</dbReference>
<accession>A0A498Q7Q9</accession>
<dbReference type="InterPro" id="IPR025110">
    <property type="entry name" value="AMP-bd_C"/>
</dbReference>
<evidence type="ECO:0000256" key="2">
    <source>
        <dbReference type="ARBA" id="ARBA00022598"/>
    </source>
</evidence>
<dbReference type="Pfam" id="PF13193">
    <property type="entry name" value="AMP-binding_C"/>
    <property type="match status" value="1"/>
</dbReference>
<evidence type="ECO:0000313" key="5">
    <source>
        <dbReference type="EMBL" id="VBA39830.1"/>
    </source>
</evidence>
<dbReference type="EMBL" id="UPHP01000080">
    <property type="protein sequence ID" value="VBA39830.1"/>
    <property type="molecule type" value="Genomic_DNA"/>
</dbReference>
<dbReference type="Pfam" id="PF00501">
    <property type="entry name" value="AMP-binding"/>
    <property type="match status" value="1"/>
</dbReference>
<dbReference type="InterPro" id="IPR000873">
    <property type="entry name" value="AMP-dep_synth/lig_dom"/>
</dbReference>
<dbReference type="PANTHER" id="PTHR43201">
    <property type="entry name" value="ACYL-COA SYNTHETASE"/>
    <property type="match status" value="1"/>
</dbReference>
<evidence type="ECO:0000313" key="6">
    <source>
        <dbReference type="Proteomes" id="UP000273307"/>
    </source>
</evidence>
<dbReference type="AlphaFoldDB" id="A0A498Q7Q9"/>
<dbReference type="Gene3D" id="3.30.300.30">
    <property type="match status" value="1"/>
</dbReference>
<feature type="domain" description="AMP-dependent synthetase/ligase" evidence="3">
    <location>
        <begin position="22"/>
        <end position="391"/>
    </location>
</feature>
<feature type="domain" description="AMP-binding enzyme C-terminal" evidence="4">
    <location>
        <begin position="442"/>
        <end position="514"/>
    </location>
</feature>
<proteinExistence type="inferred from homology"/>
<dbReference type="InterPro" id="IPR045851">
    <property type="entry name" value="AMP-bd_C_sf"/>
</dbReference>
<dbReference type="Gene3D" id="3.40.50.12780">
    <property type="entry name" value="N-terminal domain of ligase-like"/>
    <property type="match status" value="1"/>
</dbReference>
<dbReference type="InterPro" id="IPR042099">
    <property type="entry name" value="ANL_N_sf"/>
</dbReference>
<comment type="similarity">
    <text evidence="1">Belongs to the ATP-dependent AMP-binding enzyme family.</text>
</comment>
<dbReference type="OrthoDB" id="3673338at2"/>
<dbReference type="EC" id="6.2.1.-" evidence="5"/>
<name>A0A498Q7Q9_9MYCO</name>
<evidence type="ECO:0000259" key="3">
    <source>
        <dbReference type="Pfam" id="PF00501"/>
    </source>
</evidence>